<dbReference type="SUPFAM" id="SSF53474">
    <property type="entry name" value="alpha/beta-Hydrolases"/>
    <property type="match status" value="1"/>
</dbReference>
<dbReference type="Gene3D" id="3.40.50.1820">
    <property type="entry name" value="alpha/beta hydrolase"/>
    <property type="match status" value="1"/>
</dbReference>
<evidence type="ECO:0000313" key="3">
    <source>
        <dbReference type="EMBL" id="KAF3443981.1"/>
    </source>
</evidence>
<feature type="region of interest" description="Disordered" evidence="1">
    <location>
        <begin position="269"/>
        <end position="354"/>
    </location>
</feature>
<dbReference type="InterPro" id="IPR022742">
    <property type="entry name" value="Hydrolase_4"/>
</dbReference>
<dbReference type="PANTHER" id="PTHR12277:SF191">
    <property type="entry name" value="ALPHA_BETA-HYDROLASES SUPERFAMILY PROTEIN"/>
    <property type="match status" value="1"/>
</dbReference>
<dbReference type="PANTHER" id="PTHR12277">
    <property type="entry name" value="ALPHA/BETA HYDROLASE DOMAIN-CONTAINING PROTEIN"/>
    <property type="match status" value="1"/>
</dbReference>
<comment type="caution">
    <text evidence="3">The sequence shown here is derived from an EMBL/GenBank/DDBJ whole genome shotgun (WGS) entry which is preliminary data.</text>
</comment>
<name>A0A8K0H1G8_9ROSA</name>
<evidence type="ECO:0000259" key="2">
    <source>
        <dbReference type="Pfam" id="PF12146"/>
    </source>
</evidence>
<dbReference type="EMBL" id="VOIH02000006">
    <property type="protein sequence ID" value="KAF3443981.1"/>
    <property type="molecule type" value="Genomic_DNA"/>
</dbReference>
<sequence length="380" mass="43125">MGAVTSSMAAKFAFFPPHPPSYGLEVVEGSGKLRLTCVPDRENVDVLKLSTKRGNKVVAVYIKNPSASLTLLYSHGNAADLGQMYELFCELSLHLRVNLLGYDYSGYGQSSGKPSEQNTYADIEAAYRCLVEKYGTKEEDVILYGQSVGSGPTLDLATRLPRLRAVVLHSPILSGLRVMYPVKRTYWFDIYKNIDKISFVKSPVLVIHGTADDVVDWSHGKQLWDLCKEKYEPLWVKGGNHCDLELYPQYIKHLKKFISAIEKSLYPRSGPLPITEQHENPRNSTDFREKARSSTDHREKSRPSIDHREKARLSTDRRDKSRISTDKRERSSKSFDRPERVGNNTMDQPEKARNSIDRFGDMVRSVRLCNIDCFKPATTV</sequence>
<dbReference type="Pfam" id="PF12146">
    <property type="entry name" value="Hydrolase_4"/>
    <property type="match status" value="1"/>
</dbReference>
<organism evidence="3 4">
    <name type="scientific">Rhamnella rubrinervis</name>
    <dbReference type="NCBI Taxonomy" id="2594499"/>
    <lineage>
        <taxon>Eukaryota</taxon>
        <taxon>Viridiplantae</taxon>
        <taxon>Streptophyta</taxon>
        <taxon>Embryophyta</taxon>
        <taxon>Tracheophyta</taxon>
        <taxon>Spermatophyta</taxon>
        <taxon>Magnoliopsida</taxon>
        <taxon>eudicotyledons</taxon>
        <taxon>Gunneridae</taxon>
        <taxon>Pentapetalae</taxon>
        <taxon>rosids</taxon>
        <taxon>fabids</taxon>
        <taxon>Rosales</taxon>
        <taxon>Rhamnaceae</taxon>
        <taxon>rhamnoid group</taxon>
        <taxon>Rhamneae</taxon>
        <taxon>Rhamnella</taxon>
    </lineage>
</organism>
<feature type="domain" description="Serine aminopeptidase S33" evidence="2">
    <location>
        <begin position="70"/>
        <end position="175"/>
    </location>
</feature>
<keyword evidence="4" id="KW-1185">Reference proteome</keyword>
<feature type="compositionally biased region" description="Basic and acidic residues" evidence="1">
    <location>
        <begin position="276"/>
        <end position="340"/>
    </location>
</feature>
<dbReference type="Proteomes" id="UP000796880">
    <property type="component" value="Unassembled WGS sequence"/>
</dbReference>
<evidence type="ECO:0000256" key="1">
    <source>
        <dbReference type="SAM" id="MobiDB-lite"/>
    </source>
</evidence>
<protein>
    <recommendedName>
        <fullName evidence="2">Serine aminopeptidase S33 domain-containing protein</fullName>
    </recommendedName>
</protein>
<dbReference type="InterPro" id="IPR029058">
    <property type="entry name" value="AB_hydrolase_fold"/>
</dbReference>
<dbReference type="OrthoDB" id="446723at2759"/>
<evidence type="ECO:0000313" key="4">
    <source>
        <dbReference type="Proteomes" id="UP000796880"/>
    </source>
</evidence>
<proteinExistence type="predicted"/>
<reference evidence="3" key="1">
    <citation type="submission" date="2020-03" db="EMBL/GenBank/DDBJ databases">
        <title>A high-quality chromosome-level genome assembly of a woody plant with both climbing and erect habits, Rhamnella rubrinervis.</title>
        <authorList>
            <person name="Lu Z."/>
            <person name="Yang Y."/>
            <person name="Zhu X."/>
            <person name="Sun Y."/>
        </authorList>
    </citation>
    <scope>NUCLEOTIDE SEQUENCE</scope>
    <source>
        <strain evidence="3">BYM</strain>
        <tissue evidence="3">Leaf</tissue>
    </source>
</reference>
<dbReference type="AlphaFoldDB" id="A0A8K0H1G8"/>
<accession>A0A8K0H1G8</accession>
<gene>
    <name evidence="3" type="ORF">FNV43_RR13671</name>
</gene>